<dbReference type="Proteomes" id="UP000567179">
    <property type="component" value="Unassembled WGS sequence"/>
</dbReference>
<comment type="similarity">
    <text evidence="3">Belongs to the glycosyltransferase 18 family.</text>
</comment>
<keyword evidence="7 15" id="KW-0812">Transmembrane</keyword>
<comment type="pathway">
    <text evidence="2">Protein modification; protein glycosylation.</text>
</comment>
<dbReference type="InterPro" id="IPR026116">
    <property type="entry name" value="GT18_cat"/>
</dbReference>
<comment type="catalytic activity">
    <reaction evidence="13">
        <text>N(4)-{beta-D-GlcNAc-(1-&gt;2)-[beta-D-GlcNAc-(1-&gt;4)]-alpha-D-Man-(1-&gt;3)-[beta-D-GlcNAc-(1-&gt;2)-alpha-D-Man-(1-&gt;6)]-beta-D-Man-(1-&gt;4)-beta-D-GlcNAc-(1-&gt;4)-beta-D-GlcNAc}-L-asparaginyl-[protein] + UDP-N-acetyl-alpha-D-glucosamine = N(4)-{beta-D-GlcNAc-(1-&gt;2)-[beta-D-GlcNAc-(1-&gt;4)]-alpha-D-Man-(1-&gt;3)-[beta-D-GlcNAc-(1-&gt;2)-[beta-D-GlcNAc-(1-&gt;6)]-alpha-D-Man-(1-&gt;6)]-beta-D-Man-(1-&gt;4)-beta-D-GlcNAc-(1-&gt;4)-beta-D-GlcNAc}-L-asparaginyl-[protein] + UDP + H(+)</text>
        <dbReference type="Rhea" id="RHEA:16921"/>
        <dbReference type="Rhea" id="RHEA-COMP:14374"/>
        <dbReference type="Rhea" id="RHEA-COMP:14377"/>
        <dbReference type="ChEBI" id="CHEBI:15378"/>
        <dbReference type="ChEBI" id="CHEBI:57705"/>
        <dbReference type="ChEBI" id="CHEBI:58223"/>
        <dbReference type="ChEBI" id="CHEBI:139507"/>
        <dbReference type="ChEBI" id="CHEBI:139510"/>
        <dbReference type="EC" id="2.4.1.155"/>
    </reaction>
</comment>
<dbReference type="PANTHER" id="PTHR15075:SF2">
    <property type="entry name" value="ALPHA-1,6-MANNOSYLGLYCOPROTEIN 6-BETA-N-ACETYLGLUCOSAMINYLTRANSFERASE"/>
    <property type="match status" value="1"/>
</dbReference>
<evidence type="ECO:0000256" key="2">
    <source>
        <dbReference type="ARBA" id="ARBA00004922"/>
    </source>
</evidence>
<keyword evidence="9 15" id="KW-1133">Transmembrane helix</keyword>
<feature type="region of interest" description="Disordered" evidence="14">
    <location>
        <begin position="1"/>
        <end position="25"/>
    </location>
</feature>
<evidence type="ECO:0000256" key="15">
    <source>
        <dbReference type="SAM" id="Phobius"/>
    </source>
</evidence>
<evidence type="ECO:0000256" key="13">
    <source>
        <dbReference type="ARBA" id="ARBA00048243"/>
    </source>
</evidence>
<gene>
    <name evidence="17" type="ORF">D9619_006971</name>
</gene>
<keyword evidence="8" id="KW-0735">Signal-anchor</keyword>
<evidence type="ECO:0000256" key="10">
    <source>
        <dbReference type="ARBA" id="ARBA00023034"/>
    </source>
</evidence>
<keyword evidence="18" id="KW-1185">Reference proteome</keyword>
<evidence type="ECO:0000256" key="8">
    <source>
        <dbReference type="ARBA" id="ARBA00022968"/>
    </source>
</evidence>
<evidence type="ECO:0000256" key="1">
    <source>
        <dbReference type="ARBA" id="ARBA00004323"/>
    </source>
</evidence>
<evidence type="ECO:0000313" key="18">
    <source>
        <dbReference type="Proteomes" id="UP000567179"/>
    </source>
</evidence>
<evidence type="ECO:0000256" key="7">
    <source>
        <dbReference type="ARBA" id="ARBA00022692"/>
    </source>
</evidence>
<evidence type="ECO:0000256" key="6">
    <source>
        <dbReference type="ARBA" id="ARBA00022679"/>
    </source>
</evidence>
<dbReference type="OrthoDB" id="2113294at2759"/>
<keyword evidence="6" id="KW-0808">Transferase</keyword>
<evidence type="ECO:0000259" key="16">
    <source>
        <dbReference type="Pfam" id="PF15024"/>
    </source>
</evidence>
<feature type="transmembrane region" description="Helical" evidence="15">
    <location>
        <begin position="43"/>
        <end position="61"/>
    </location>
</feature>
<dbReference type="AlphaFoldDB" id="A0A8H5B1V3"/>
<dbReference type="Pfam" id="PF15024">
    <property type="entry name" value="Glyco_transf_18"/>
    <property type="match status" value="1"/>
</dbReference>
<evidence type="ECO:0000256" key="9">
    <source>
        <dbReference type="ARBA" id="ARBA00022989"/>
    </source>
</evidence>
<feature type="compositionally biased region" description="Acidic residues" evidence="14">
    <location>
        <begin position="1"/>
        <end position="10"/>
    </location>
</feature>
<keyword evidence="12" id="KW-0325">Glycoprotein</keyword>
<keyword evidence="11 15" id="KW-0472">Membrane</keyword>
<evidence type="ECO:0000313" key="17">
    <source>
        <dbReference type="EMBL" id="KAF5315230.1"/>
    </source>
</evidence>
<evidence type="ECO:0000256" key="14">
    <source>
        <dbReference type="SAM" id="MobiDB-lite"/>
    </source>
</evidence>
<reference evidence="17 18" key="1">
    <citation type="journal article" date="2020" name="ISME J.">
        <title>Uncovering the hidden diversity of litter-decomposition mechanisms in mushroom-forming fungi.</title>
        <authorList>
            <person name="Floudas D."/>
            <person name="Bentzer J."/>
            <person name="Ahren D."/>
            <person name="Johansson T."/>
            <person name="Persson P."/>
            <person name="Tunlid A."/>
        </authorList>
    </citation>
    <scope>NUCLEOTIDE SEQUENCE [LARGE SCALE GENOMIC DNA]</scope>
    <source>
        <strain evidence="17 18">CBS 101986</strain>
    </source>
</reference>
<dbReference type="GO" id="GO:0006487">
    <property type="term" value="P:protein N-linked glycosylation"/>
    <property type="evidence" value="ECO:0007669"/>
    <property type="project" value="TreeGrafter"/>
</dbReference>
<dbReference type="EMBL" id="JAACJJ010000043">
    <property type="protein sequence ID" value="KAF5315230.1"/>
    <property type="molecule type" value="Genomic_DNA"/>
</dbReference>
<evidence type="ECO:0000256" key="4">
    <source>
        <dbReference type="ARBA" id="ARBA00012671"/>
    </source>
</evidence>
<dbReference type="PANTHER" id="PTHR15075">
    <property type="entry name" value="ALPHA-MANNOSIDE BETA-1,6-N-ACETYLGLUCOSAMINYLTRANSFERASE"/>
    <property type="match status" value="1"/>
</dbReference>
<accession>A0A8H5B1V3</accession>
<name>A0A8H5B1V3_9AGAR</name>
<keyword evidence="5" id="KW-0328">Glycosyltransferase</keyword>
<dbReference type="GO" id="GO:0000139">
    <property type="term" value="C:Golgi membrane"/>
    <property type="evidence" value="ECO:0007669"/>
    <property type="project" value="UniProtKB-SubCell"/>
</dbReference>
<comment type="caution">
    <text evidence="17">The sequence shown here is derived from an EMBL/GenBank/DDBJ whole genome shotgun (WGS) entry which is preliminary data.</text>
</comment>
<dbReference type="InterPro" id="IPR052105">
    <property type="entry name" value="MGAT5_Glycosyltransferase"/>
</dbReference>
<evidence type="ECO:0000256" key="3">
    <source>
        <dbReference type="ARBA" id="ARBA00007477"/>
    </source>
</evidence>
<sequence length="467" mass="52708">MSALSDEEYELLPGDGHSGPRSKGRMRRGCLSRLLRPLKKNPNIMFFGSLILFICSVVFTTRDFLKAHTTTANNYYNTILNNLWPIGLPNRTDIWENENSKSMHSLVNCMSANSCRENQTSIVLLSSDHFAGSIAGAVSGEDIWASSVLDALQQQGYTTIFTTDNQQLAATYRQFPELVKVVILEGSHSRQCFSDPRCIKTKDHPLGIPAWKMLSFHFWSGSANPLGNAWTLSPENFPLLSPKDSAENVYLGYSIEKACSQIPTTPFAERPRQAYILAKRLDYFGKDYSWTGIELDKPPFEISFLAGIRQGSKTTTLPKGINDLGSLNKTQFYDHLSQSRVLLGIGSPPLSPSPYDALCMGVPFINPIDHWDDKDPENRTKWSTQHEVLKFQDPPYVYNIKKHDEKAFWDALQKALDTPIDRFIVPDMTMEALKARVARIVEEDWRGKAERLLDDRISTGKGDLFEI</sequence>
<keyword evidence="10" id="KW-0333">Golgi apparatus</keyword>
<evidence type="ECO:0000256" key="11">
    <source>
        <dbReference type="ARBA" id="ARBA00023136"/>
    </source>
</evidence>
<evidence type="ECO:0000256" key="12">
    <source>
        <dbReference type="ARBA" id="ARBA00023180"/>
    </source>
</evidence>
<comment type="subcellular location">
    <subcellularLocation>
        <location evidence="1">Golgi apparatus membrane</location>
        <topology evidence="1">Single-pass type II membrane protein</topology>
    </subcellularLocation>
</comment>
<organism evidence="17 18">
    <name type="scientific">Psilocybe cf. subviscida</name>
    <dbReference type="NCBI Taxonomy" id="2480587"/>
    <lineage>
        <taxon>Eukaryota</taxon>
        <taxon>Fungi</taxon>
        <taxon>Dikarya</taxon>
        <taxon>Basidiomycota</taxon>
        <taxon>Agaricomycotina</taxon>
        <taxon>Agaricomycetes</taxon>
        <taxon>Agaricomycetidae</taxon>
        <taxon>Agaricales</taxon>
        <taxon>Agaricineae</taxon>
        <taxon>Strophariaceae</taxon>
        <taxon>Psilocybe</taxon>
    </lineage>
</organism>
<feature type="domain" description="Glycosyltransferase family 18 catalytic" evidence="16">
    <location>
        <begin position="210"/>
        <end position="443"/>
    </location>
</feature>
<dbReference type="UniPathway" id="UPA00378"/>
<protein>
    <recommendedName>
        <fullName evidence="4">alpha-1,6-mannosyl-glycoprotein 6-beta-N-acetylglucosaminyltransferase</fullName>
        <ecNumber evidence="4">2.4.1.155</ecNumber>
    </recommendedName>
</protein>
<evidence type="ECO:0000256" key="5">
    <source>
        <dbReference type="ARBA" id="ARBA00022676"/>
    </source>
</evidence>
<dbReference type="GO" id="GO:0030144">
    <property type="term" value="F:alpha-1,6-mannosylglycoprotein 6-beta-N-acetylglucosaminyltransferase activity"/>
    <property type="evidence" value="ECO:0007669"/>
    <property type="project" value="UniProtKB-EC"/>
</dbReference>
<proteinExistence type="inferred from homology"/>
<dbReference type="EC" id="2.4.1.155" evidence="4"/>